<proteinExistence type="predicted"/>
<dbReference type="RefSeq" id="WP_018302552.1">
    <property type="nucleotide sequence ID" value="NZ_KB902285.1"/>
</dbReference>
<name>A0A0D0P941_9RHOB</name>
<dbReference type="OrthoDB" id="6629724at2"/>
<protein>
    <submittedName>
        <fullName evidence="2">Sugar phosphate isomerase/epimerase</fullName>
    </submittedName>
</protein>
<dbReference type="STRING" id="1123501.Wenmar_03301"/>
<reference evidence="2 3" key="1">
    <citation type="submission" date="2013-01" db="EMBL/GenBank/DDBJ databases">
        <authorList>
            <person name="Fiebig A."/>
            <person name="Goeker M."/>
            <person name="Klenk H.-P.P."/>
        </authorList>
    </citation>
    <scope>NUCLEOTIDE SEQUENCE [LARGE SCALE GENOMIC DNA]</scope>
    <source>
        <strain evidence="2 3">DSM 24838</strain>
    </source>
</reference>
<dbReference type="Proteomes" id="UP000035100">
    <property type="component" value="Unassembled WGS sequence"/>
</dbReference>
<dbReference type="Gene3D" id="3.20.20.150">
    <property type="entry name" value="Divalent-metal-dependent TIM barrel enzymes"/>
    <property type="match status" value="1"/>
</dbReference>
<dbReference type="GO" id="GO:0016853">
    <property type="term" value="F:isomerase activity"/>
    <property type="evidence" value="ECO:0007669"/>
    <property type="project" value="UniProtKB-KW"/>
</dbReference>
<dbReference type="PANTHER" id="PTHR12110:SF41">
    <property type="entry name" value="INOSOSE DEHYDRATASE"/>
    <property type="match status" value="1"/>
</dbReference>
<organism evidence="2 3">
    <name type="scientific">Wenxinia marina DSM 24838</name>
    <dbReference type="NCBI Taxonomy" id="1123501"/>
    <lineage>
        <taxon>Bacteria</taxon>
        <taxon>Pseudomonadati</taxon>
        <taxon>Pseudomonadota</taxon>
        <taxon>Alphaproteobacteria</taxon>
        <taxon>Rhodobacterales</taxon>
        <taxon>Roseobacteraceae</taxon>
        <taxon>Wenxinia</taxon>
    </lineage>
</organism>
<dbReference type="InterPro" id="IPR036237">
    <property type="entry name" value="Xyl_isomerase-like_sf"/>
</dbReference>
<dbReference type="Pfam" id="PF01261">
    <property type="entry name" value="AP_endonuc_2"/>
    <property type="match status" value="1"/>
</dbReference>
<evidence type="ECO:0000313" key="3">
    <source>
        <dbReference type="Proteomes" id="UP000035100"/>
    </source>
</evidence>
<dbReference type="eggNOG" id="COG1082">
    <property type="taxonomic scope" value="Bacteria"/>
</dbReference>
<dbReference type="InterPro" id="IPR050312">
    <property type="entry name" value="IolE/XylAMocC-like"/>
</dbReference>
<comment type="caution">
    <text evidence="2">The sequence shown here is derived from an EMBL/GenBank/DDBJ whole genome shotgun (WGS) entry which is preliminary data.</text>
</comment>
<gene>
    <name evidence="2" type="ORF">Wenmar_03301</name>
</gene>
<keyword evidence="2" id="KW-0413">Isomerase</keyword>
<accession>A0A0D0P941</accession>
<dbReference type="PANTHER" id="PTHR12110">
    <property type="entry name" value="HYDROXYPYRUVATE ISOMERASE"/>
    <property type="match status" value="1"/>
</dbReference>
<evidence type="ECO:0000259" key="1">
    <source>
        <dbReference type="Pfam" id="PF01261"/>
    </source>
</evidence>
<dbReference type="InterPro" id="IPR013022">
    <property type="entry name" value="Xyl_isomerase-like_TIM-brl"/>
</dbReference>
<evidence type="ECO:0000313" key="2">
    <source>
        <dbReference type="EMBL" id="KIQ68086.1"/>
    </source>
</evidence>
<keyword evidence="3" id="KW-1185">Reference proteome</keyword>
<dbReference type="SUPFAM" id="SSF51658">
    <property type="entry name" value="Xylose isomerase-like"/>
    <property type="match status" value="1"/>
</dbReference>
<dbReference type="EMBL" id="AONG01000017">
    <property type="protein sequence ID" value="KIQ68086.1"/>
    <property type="molecule type" value="Genomic_DNA"/>
</dbReference>
<sequence length="256" mass="26447">MAAFALPGRFAASPTLDPRAPLGRVLDLARQNGFRSFEAMTDWAEAAFDVGAPAATYDGALRDAGLSLASLHLPRVKAGDPVSLAAALDGIGMAQALGASVVIYKADAVETYARHAGEVVGAARDAGLDIVITNHRGSAIETVAGMARVLDACGTSELKTLLEVGHYVAAGESWEAAMDAFAGRIGLVHVKDIKDAAPVPYGEGEVDFDALFSRLAATGYDGPIVVEIEKVPQDRIEADLARAVAHVAAAAERAGL</sequence>
<dbReference type="AlphaFoldDB" id="A0A0D0P941"/>
<feature type="domain" description="Xylose isomerase-like TIM barrel" evidence="1">
    <location>
        <begin position="26"/>
        <end position="235"/>
    </location>
</feature>